<evidence type="ECO:0000313" key="3">
    <source>
        <dbReference type="EMBL" id="MPY10028.1"/>
    </source>
</evidence>
<evidence type="ECO:0000256" key="1">
    <source>
        <dbReference type="SAM" id="MobiDB-lite"/>
    </source>
</evidence>
<dbReference type="OrthoDB" id="4955308at2"/>
<keyword evidence="2" id="KW-0472">Membrane</keyword>
<proteinExistence type="predicted"/>
<dbReference type="AlphaFoldDB" id="A0A7X1TMW9"/>
<protein>
    <submittedName>
        <fullName evidence="3">Uncharacterized protein</fullName>
    </submittedName>
</protein>
<keyword evidence="2" id="KW-0812">Transmembrane</keyword>
<accession>A0A7X1TMW9</accession>
<dbReference type="Proteomes" id="UP000326464">
    <property type="component" value="Unassembled WGS sequence"/>
</dbReference>
<evidence type="ECO:0000256" key="2">
    <source>
        <dbReference type="SAM" id="Phobius"/>
    </source>
</evidence>
<dbReference type="EMBL" id="VJXX01000001">
    <property type="protein sequence ID" value="MPY10028.1"/>
    <property type="molecule type" value="Genomic_DNA"/>
</dbReference>
<reference evidence="4" key="1">
    <citation type="submission" date="2019-07" db="EMBL/GenBank/DDBJ databases">
        <title>Arthrobacter KR32 sp. nov., isolated from mountain cheese made of cows milk.</title>
        <authorList>
            <person name="Flegler A."/>
        </authorList>
    </citation>
    <scope>NUCLEOTIDE SEQUENCE [LARGE SCALE GENOMIC DNA]</scope>
    <source>
        <strain evidence="4">KR32</strain>
    </source>
</reference>
<feature type="region of interest" description="Disordered" evidence="1">
    <location>
        <begin position="39"/>
        <end position="70"/>
    </location>
</feature>
<keyword evidence="4" id="KW-1185">Reference proteome</keyword>
<dbReference type="RefSeq" id="WP_152812666.1">
    <property type="nucleotide sequence ID" value="NZ_VJXX01000001.1"/>
</dbReference>
<organism evidence="3 4">
    <name type="scientific">Arthrobacter bussei</name>
    <dbReference type="NCBI Taxonomy" id="2594179"/>
    <lineage>
        <taxon>Bacteria</taxon>
        <taxon>Bacillati</taxon>
        <taxon>Actinomycetota</taxon>
        <taxon>Actinomycetes</taxon>
        <taxon>Micrococcales</taxon>
        <taxon>Micrococcaceae</taxon>
        <taxon>Arthrobacter</taxon>
    </lineage>
</organism>
<name>A0A7X1TMW9_9MICC</name>
<gene>
    <name evidence="3" type="ORF">FNH21_04735</name>
</gene>
<sequence length="241" mass="24601">MWGWVLIGAGTLVVGLIGVVVVLAILGLAATFTTTTASETGFAAPPSSEVPGVPVPDGTGPDPAAGAIDAPEQQPLDTSAFFTAPPSWAQPLETWTMDDIPADGISTFSSPNGCDLLLEQAYMPPLEGDGDLLSDAPATSSYMVYLLEFFADLEGGPTEGEAGTVPLSINFAGGPTMDLSTTTLPGLTLAGDTGVRYVATRAMPASEGVVSAVMTCPQAVLDADPAFFSEAMAQLYILPTP</sequence>
<comment type="caution">
    <text evidence="3">The sequence shown here is derived from an EMBL/GenBank/DDBJ whole genome shotgun (WGS) entry which is preliminary data.</text>
</comment>
<keyword evidence="2" id="KW-1133">Transmembrane helix</keyword>
<feature type="transmembrane region" description="Helical" evidence="2">
    <location>
        <begin position="6"/>
        <end position="29"/>
    </location>
</feature>
<evidence type="ECO:0000313" key="4">
    <source>
        <dbReference type="Proteomes" id="UP000326464"/>
    </source>
</evidence>